<reference evidence="2" key="1">
    <citation type="journal article" date="2011" name="MBio">
        <title>Novel metabolic attributes of the genus Cyanothece, comprising a group of unicellular nitrogen-fixing Cyanobacteria.</title>
        <authorList>
            <person name="Bandyopadhyay A."/>
            <person name="Elvitigala T."/>
            <person name="Welsh E."/>
            <person name="Stockel J."/>
            <person name="Liberton M."/>
            <person name="Min H."/>
            <person name="Sherman L.A."/>
            <person name="Pakrasi H.B."/>
        </authorList>
    </citation>
    <scope>NUCLEOTIDE SEQUENCE [LARGE SCALE GENOMIC DNA]</scope>
    <source>
        <strain evidence="2">PCC 8801</strain>
    </source>
</reference>
<dbReference type="AlphaFoldDB" id="B7K4S2"/>
<proteinExistence type="predicted"/>
<evidence type="ECO:0000313" key="1">
    <source>
        <dbReference type="EMBL" id="ACK66578.1"/>
    </source>
</evidence>
<dbReference type="OrthoDB" id="484423at2"/>
<dbReference type="eggNOG" id="COG3209">
    <property type="taxonomic scope" value="Bacteria"/>
</dbReference>
<accession>B7K4S2</accession>
<dbReference type="HOGENOM" id="CLU_1538323_0_0_3"/>
<evidence type="ECO:0000313" key="2">
    <source>
        <dbReference type="Proteomes" id="UP000008204"/>
    </source>
</evidence>
<dbReference type="EMBL" id="CP001287">
    <property type="protein sequence ID" value="ACK66578.1"/>
    <property type="molecule type" value="Genomic_DNA"/>
</dbReference>
<protein>
    <submittedName>
        <fullName evidence="1">Uncharacterized protein</fullName>
    </submittedName>
</protein>
<keyword evidence="2" id="KW-1185">Reference proteome</keyword>
<dbReference type="STRING" id="41431.PCC8801_2572"/>
<sequence length="171" mass="18922">MLKLGKILQGISLSLVTVFCLLIFSAVFGLIPQSVLAQETTIDCNLPESIAITFLEAKCSERLLDEPETFYRYYSQEEYKKGRYLTTDQYALNTEVIQKLALKQEWGNQATMIMTVTLPQGTTVYEGLAAPQTPSECYPGGGQQTFITDSKNPAIEWSEGTPITVAAFSCP</sequence>
<dbReference type="RefSeq" id="WP_012595845.1">
    <property type="nucleotide sequence ID" value="NC_011726.1"/>
</dbReference>
<organism evidence="1 2">
    <name type="scientific">Rippkaea orientalis (strain PCC 8801 / RF-1)</name>
    <name type="common">Cyanothece sp. (strain PCC 8801)</name>
    <dbReference type="NCBI Taxonomy" id="41431"/>
    <lineage>
        <taxon>Bacteria</taxon>
        <taxon>Bacillati</taxon>
        <taxon>Cyanobacteriota</taxon>
        <taxon>Cyanophyceae</taxon>
        <taxon>Oscillatoriophycideae</taxon>
        <taxon>Chroococcales</taxon>
        <taxon>Aphanothecaceae</taxon>
        <taxon>Rippkaea</taxon>
        <taxon>Rippkaea orientalis</taxon>
    </lineage>
</organism>
<gene>
    <name evidence="1" type="ordered locus">PCC8801_2572</name>
</gene>
<name>B7K4S2_RIPO1</name>
<dbReference type="KEGG" id="cyp:PCC8801_2572"/>
<dbReference type="Proteomes" id="UP000008204">
    <property type="component" value="Chromosome"/>
</dbReference>